<feature type="compositionally biased region" description="Polar residues" evidence="1">
    <location>
        <begin position="50"/>
        <end position="62"/>
    </location>
</feature>
<proteinExistence type="predicted"/>
<keyword evidence="3" id="KW-1185">Reference proteome</keyword>
<evidence type="ECO:0000313" key="3">
    <source>
        <dbReference type="Proteomes" id="UP001628156"/>
    </source>
</evidence>
<dbReference type="EMBL" id="BAAFRS010000358">
    <property type="protein sequence ID" value="GAB1227800.1"/>
    <property type="molecule type" value="Genomic_DNA"/>
</dbReference>
<evidence type="ECO:0000256" key="1">
    <source>
        <dbReference type="SAM" id="MobiDB-lite"/>
    </source>
</evidence>
<dbReference type="Proteomes" id="UP001628156">
    <property type="component" value="Unassembled WGS sequence"/>
</dbReference>
<gene>
    <name evidence="2" type="ORF">ENUP19_0358G0017</name>
</gene>
<name>A0ABQ0DY70_9EUKA</name>
<organism evidence="2 3">
    <name type="scientific">Entamoeba nuttalli</name>
    <dbReference type="NCBI Taxonomy" id="412467"/>
    <lineage>
        <taxon>Eukaryota</taxon>
        <taxon>Amoebozoa</taxon>
        <taxon>Evosea</taxon>
        <taxon>Archamoebae</taxon>
        <taxon>Mastigamoebida</taxon>
        <taxon>Entamoebidae</taxon>
        <taxon>Entamoeba</taxon>
    </lineage>
</organism>
<evidence type="ECO:0000313" key="2">
    <source>
        <dbReference type="EMBL" id="GAB1227800.1"/>
    </source>
</evidence>
<reference evidence="2 3" key="1">
    <citation type="journal article" date="2019" name="PLoS Negl. Trop. Dis.">
        <title>Whole genome sequencing of Entamoeba nuttalli reveals mammalian host-related molecular signatures and a novel octapeptide-repeat surface protein.</title>
        <authorList>
            <person name="Tanaka M."/>
            <person name="Makiuchi T."/>
            <person name="Komiyama T."/>
            <person name="Shiina T."/>
            <person name="Osaki K."/>
            <person name="Tachibana H."/>
        </authorList>
    </citation>
    <scope>NUCLEOTIDE SEQUENCE [LARGE SCALE GENOMIC DNA]</scope>
    <source>
        <strain evidence="2 3">P19-061405</strain>
    </source>
</reference>
<feature type="region of interest" description="Disordered" evidence="1">
    <location>
        <begin position="1"/>
        <end position="66"/>
    </location>
</feature>
<comment type="caution">
    <text evidence="2">The sequence shown here is derived from an EMBL/GenBank/DDBJ whole genome shotgun (WGS) entry which is preliminary data.</text>
</comment>
<sequence length="93" mass="10869">MSRTQSRIARLSQMFEQKQNDGVPKLEELKAKRRTPSFGKSAKKDENHLTSDTTSTPNNENNRVIEKPIETIPLDKFDDDLDYEEEILFEKKK</sequence>
<accession>A0ABQ0DY70</accession>
<protein>
    <submittedName>
        <fullName evidence="2">Uncharacterized protein</fullName>
    </submittedName>
</protein>